<dbReference type="PANTHER" id="PTHR13211">
    <property type="entry name" value="TELOMERASE CAJAL BODY PROTEIN 1"/>
    <property type="match status" value="1"/>
</dbReference>
<dbReference type="PANTHER" id="PTHR13211:SF0">
    <property type="entry name" value="TELOMERASE CAJAL BODY PROTEIN 1"/>
    <property type="match status" value="1"/>
</dbReference>
<proteinExistence type="predicted"/>
<dbReference type="VEuPathDB" id="PlasmoDB:PKNOH_S110084600"/>
<dbReference type="InterPro" id="IPR036322">
    <property type="entry name" value="WD40_repeat_dom_sf"/>
</dbReference>
<dbReference type="VEuPathDB" id="PlasmoDB:PKNH_1214100"/>
<evidence type="ECO:0000313" key="1">
    <source>
        <dbReference type="EMBL" id="OTN65529.1"/>
    </source>
</evidence>
<dbReference type="InterPro" id="IPR015943">
    <property type="entry name" value="WD40/YVTN_repeat-like_dom_sf"/>
</dbReference>
<evidence type="ECO:0000313" key="2">
    <source>
        <dbReference type="Proteomes" id="UP000195012"/>
    </source>
</evidence>
<dbReference type="Gene3D" id="2.130.10.10">
    <property type="entry name" value="YVTN repeat-like/Quinoprotein amine dehydrogenase"/>
    <property type="match status" value="1"/>
</dbReference>
<dbReference type="InterPro" id="IPR051150">
    <property type="entry name" value="SWT21/TCAB1_mRNA_Telomere"/>
</dbReference>
<organism evidence="1 2">
    <name type="scientific">Plasmodium knowlesi</name>
    <dbReference type="NCBI Taxonomy" id="5850"/>
    <lineage>
        <taxon>Eukaryota</taxon>
        <taxon>Sar</taxon>
        <taxon>Alveolata</taxon>
        <taxon>Apicomplexa</taxon>
        <taxon>Aconoidasida</taxon>
        <taxon>Haemosporida</taxon>
        <taxon>Plasmodiidae</taxon>
        <taxon>Plasmodium</taxon>
        <taxon>Plasmodium (Plasmodium)</taxon>
    </lineage>
</organism>
<reference evidence="1 2" key="1">
    <citation type="submission" date="2017-05" db="EMBL/GenBank/DDBJ databases">
        <title>PacBio assembly of a Plasmodium knowlesi genome sequence with Hi-C correction and manual annotation of the SICAvar gene family.</title>
        <authorList>
            <person name="Lapp S.A."/>
            <person name="Geraldo J.A."/>
            <person name="Chien J.-T."/>
            <person name="Ay F."/>
            <person name="Pakala S.B."/>
            <person name="Batugedara G."/>
            <person name="Humphrey J.C."/>
            <person name="Debarry J.D."/>
            <person name="Le Roch K.G."/>
            <person name="Galinski M.R."/>
            <person name="Kissinger J.C."/>
        </authorList>
    </citation>
    <scope>NUCLEOTIDE SEQUENCE [LARGE SCALE GENOMIC DNA]</scope>
    <source>
        <strain evidence="2">Malayan Strain Pk1 (A+)</strain>
    </source>
</reference>
<dbReference type="eggNOG" id="KOG2919">
    <property type="taxonomic scope" value="Eukaryota"/>
</dbReference>
<comment type="caution">
    <text evidence="1">The sequence shown here is derived from an EMBL/GenBank/DDBJ whole genome shotgun (WGS) entry which is preliminary data.</text>
</comment>
<dbReference type="AlphaFoldDB" id="A0A1Y3DMY2"/>
<dbReference type="Proteomes" id="UP000195012">
    <property type="component" value="Unassembled WGS sequence"/>
</dbReference>
<dbReference type="EMBL" id="NETL01000025">
    <property type="protein sequence ID" value="OTN65529.1"/>
    <property type="molecule type" value="Genomic_DNA"/>
</dbReference>
<dbReference type="Pfam" id="PF00400">
    <property type="entry name" value="WD40"/>
    <property type="match status" value="1"/>
</dbReference>
<name>A0A1Y3DMY2_PLAKN</name>
<dbReference type="VEuPathDB" id="PlasmoDB:PKA1H_120018300"/>
<sequence length="559" mass="64896">MMEGNTHVDSNDKEICEMHTGGETHMKKRVFYILQEVPYADFYNFNYEPIDKFRESRETQCIDGDTSSSSCDKLGDDRIGEAIHERCSCANHQQRSNVEDGQNNQCVKYYQGGENPNIDYPPGGEPGKNELSEEYTVENKWGRKESHRKKSQKIKRKNEFLKQCEFNSDGSCYYTISNSNHLKLFATDLSLLNELSNGSSNGGEQNINLRALHDKYEQMDNEEKEKRNESWICLQMDEHIYDCKFYPFFDWNNSNTCFFAVCSKGKPVCLHSAYDGSVIMSFKTVDECYELCNSYSLCFHPERNWILCGTNAKSIKVFDFEKPNEVYENRILSTRKGKGQKGIISTMAYKRKGYGENVVYAVGDYNDCIYLYADNCDHKNDFILKFQNKKKNSNGITCIKWLDEFSLLSGSRNGSFIYRYDMRKDTEYVQKWKRFALTNQKYLFDVYQDVLLISGDSFGYLNLYHLREQNVIYKEQINKYSPIISVNLHPTYPLLLTGSGTRRFYENNNNKVDIMASILSPGVDTSDHNLLDDTSSSIPFPSMSRYVNSVCTIWCDFVY</sequence>
<gene>
    <name evidence="1" type="primary">WDR79</name>
    <name evidence="1" type="ORF">PKNOH_S110084600</name>
</gene>
<accession>A0A1Y3DMY2</accession>
<dbReference type="InterPro" id="IPR001680">
    <property type="entry name" value="WD40_rpt"/>
</dbReference>
<dbReference type="OMA" id="DCKFYPF"/>
<evidence type="ECO:0008006" key="3">
    <source>
        <dbReference type="Google" id="ProtNLM"/>
    </source>
</evidence>
<protein>
    <recommendedName>
        <fullName evidence="3">WD repeat-containing protein 79</fullName>
    </recommendedName>
</protein>
<dbReference type="OrthoDB" id="239865at2759"/>
<dbReference type="SUPFAM" id="SSF50978">
    <property type="entry name" value="WD40 repeat-like"/>
    <property type="match status" value="1"/>
</dbReference>
<dbReference type="SMART" id="SM00320">
    <property type="entry name" value="WD40"/>
    <property type="match status" value="3"/>
</dbReference>